<sequence>MLITPFFRTNIPVDLPSSSSIPQLTHSTCLLHHVPIRSSFHDPFRHVCLILIHHVVQVVLLKSPQLNAAEGGMEEERWLRSRSVMQSEMHGCRKFTSGGQTLLFISKRCSPQSLCASSRSGEIQYTFLLTEQVSVRAVEGGGVVVVTVKAQLKWLCAWWVSFIDVAAEAVSGVKRRGQGSRVNDCHGVNASHLVAFVDRGGIGGECMISALLSGTVDEGGVVHCHGGDGVGEALHRDEEMQLMRVYPPCQHHILDQDRISKSARRAEQSHLSNGFGLRHHPLHEDDLHVNVSTYGDCLPHPSFLSSCGGLQGMQGPSFLGGIGLPTSDSSKEATTWLHLQMVRFSNAPLLKGKQM</sequence>
<protein>
    <submittedName>
        <fullName evidence="1 3">Uncharacterized protein</fullName>
    </submittedName>
</protein>
<dbReference type="Proteomes" id="UP000492820">
    <property type="component" value="Unassembled WGS sequence"/>
</dbReference>
<accession>A0A068WZJ8</accession>
<reference evidence="1 2" key="1">
    <citation type="journal article" date="2013" name="Nature">
        <title>The genomes of four tapeworm species reveal adaptations to parasitism.</title>
        <authorList>
            <person name="Tsai I.J."/>
            <person name="Zarowiecki M."/>
            <person name="Holroyd N."/>
            <person name="Garciarrubio A."/>
            <person name="Sanchez-Flores A."/>
            <person name="Brooks K.L."/>
            <person name="Tracey A."/>
            <person name="Bobes R.J."/>
            <person name="Fragoso G."/>
            <person name="Sciutto E."/>
            <person name="Aslett M."/>
            <person name="Beasley H."/>
            <person name="Bennett H.M."/>
            <person name="Cai J."/>
            <person name="Camicia F."/>
            <person name="Clark R."/>
            <person name="Cucher M."/>
            <person name="De Silva N."/>
            <person name="Day T.A."/>
            <person name="Deplazes P."/>
            <person name="Estrada K."/>
            <person name="Fernandez C."/>
            <person name="Holland P.W."/>
            <person name="Hou J."/>
            <person name="Hu S."/>
            <person name="Huckvale T."/>
            <person name="Hung S.S."/>
            <person name="Kamenetzky L."/>
            <person name="Keane J.A."/>
            <person name="Kiss F."/>
            <person name="Koziol U."/>
            <person name="Lambert O."/>
            <person name="Liu K."/>
            <person name="Luo X."/>
            <person name="Luo Y."/>
            <person name="Macchiaroli N."/>
            <person name="Nichol S."/>
            <person name="Paps J."/>
            <person name="Parkinson J."/>
            <person name="Pouchkina-Stantcheva N."/>
            <person name="Riddiford N."/>
            <person name="Rosenzvit M."/>
            <person name="Salinas G."/>
            <person name="Wasmuth J.D."/>
            <person name="Zamanian M."/>
            <person name="Zheng Y."/>
            <person name="Cai X."/>
            <person name="Soberon X."/>
            <person name="Olson P.D."/>
            <person name="Laclette J.P."/>
            <person name="Brehm K."/>
            <person name="Berriman M."/>
            <person name="Garciarrubio A."/>
            <person name="Bobes R.J."/>
            <person name="Fragoso G."/>
            <person name="Sanchez-Flores A."/>
            <person name="Estrada K."/>
            <person name="Cevallos M.A."/>
            <person name="Morett E."/>
            <person name="Gonzalez V."/>
            <person name="Portillo T."/>
            <person name="Ochoa-Leyva A."/>
            <person name="Jose M.V."/>
            <person name="Sciutto E."/>
            <person name="Landa A."/>
            <person name="Jimenez L."/>
            <person name="Valdes V."/>
            <person name="Carrero J.C."/>
            <person name="Larralde C."/>
            <person name="Morales-Montor J."/>
            <person name="Limon-Lason J."/>
            <person name="Soberon X."/>
            <person name="Laclette J.P."/>
        </authorList>
    </citation>
    <scope>NUCLEOTIDE SEQUENCE [LARGE SCALE GENOMIC DNA]</scope>
</reference>
<organism evidence="1">
    <name type="scientific">Echinococcus granulosus</name>
    <name type="common">Hydatid tapeworm</name>
    <dbReference type="NCBI Taxonomy" id="6210"/>
    <lineage>
        <taxon>Eukaryota</taxon>
        <taxon>Metazoa</taxon>
        <taxon>Spiralia</taxon>
        <taxon>Lophotrochozoa</taxon>
        <taxon>Platyhelminthes</taxon>
        <taxon>Cestoda</taxon>
        <taxon>Eucestoda</taxon>
        <taxon>Cyclophyllidea</taxon>
        <taxon>Taeniidae</taxon>
        <taxon>Echinococcus</taxon>
        <taxon>Echinococcus granulosus group</taxon>
    </lineage>
</organism>
<gene>
    <name evidence="1" type="ORF">EgrG_002035600</name>
</gene>
<evidence type="ECO:0000313" key="2">
    <source>
        <dbReference type="Proteomes" id="UP000492820"/>
    </source>
</evidence>
<evidence type="ECO:0000313" key="3">
    <source>
        <dbReference type="WBParaSite" id="EgrG_002035600"/>
    </source>
</evidence>
<reference evidence="3" key="3">
    <citation type="submission" date="2020-10" db="UniProtKB">
        <authorList>
            <consortium name="WormBaseParasite"/>
        </authorList>
    </citation>
    <scope>IDENTIFICATION</scope>
</reference>
<dbReference type="AlphaFoldDB" id="A0A068WZJ8"/>
<dbReference type="EMBL" id="LK028589">
    <property type="protein sequence ID" value="CDS23112.1"/>
    <property type="molecule type" value="Genomic_DNA"/>
</dbReference>
<reference evidence="1" key="2">
    <citation type="submission" date="2014-06" db="EMBL/GenBank/DDBJ databases">
        <authorList>
            <person name="Aslett M."/>
        </authorList>
    </citation>
    <scope>NUCLEOTIDE SEQUENCE</scope>
</reference>
<name>A0A068WZJ8_ECHGR</name>
<dbReference type="WBParaSite" id="EgrG_002035600">
    <property type="protein sequence ID" value="EgrG_002035600"/>
    <property type="gene ID" value="EgrG_002035600"/>
</dbReference>
<evidence type="ECO:0000313" key="1">
    <source>
        <dbReference type="EMBL" id="CDS23112.1"/>
    </source>
</evidence>
<proteinExistence type="predicted"/>